<dbReference type="AlphaFoldDB" id="A0A2P2CJL5"/>
<evidence type="ECO:0000256" key="1">
    <source>
        <dbReference type="ARBA" id="ARBA00022795"/>
    </source>
</evidence>
<keyword evidence="1" id="KW-1005">Bacterial flagellum biogenesis</keyword>
<protein>
    <submittedName>
        <fullName evidence="3">Flagellar hook capping protein</fullName>
    </submittedName>
</protein>
<name>A0A2P2CJL5_9ZZZZ</name>
<dbReference type="Pfam" id="PF03963">
    <property type="entry name" value="FlgD"/>
    <property type="match status" value="1"/>
</dbReference>
<keyword evidence="3" id="KW-0969">Cilium</keyword>
<sequence length="162" mass="16527">MTISANEAVTSTTTAFPTGATTTSSTAEDKQMFLELMVAQLRYQDPLNPADSGEFLAQSAQFTSLEKMQDVSDRVGALLGSQMAFGAGAMVGQQVSWIDTDGVTSHSGTISGVTFGAQGPVFDVDGTQVPLAQLLSVGTTTPPATSGADTSTTTSSSTTTTA</sequence>
<keyword evidence="3" id="KW-0966">Cell projection</keyword>
<keyword evidence="3" id="KW-0282">Flagellum</keyword>
<gene>
    <name evidence="3" type="ORF">NOCA170093</name>
</gene>
<feature type="region of interest" description="Disordered" evidence="2">
    <location>
        <begin position="138"/>
        <end position="162"/>
    </location>
</feature>
<dbReference type="EMBL" id="CZKB01000027">
    <property type="protein sequence ID" value="CUR62147.1"/>
    <property type="molecule type" value="Genomic_DNA"/>
</dbReference>
<evidence type="ECO:0000256" key="2">
    <source>
        <dbReference type="SAM" id="MobiDB-lite"/>
    </source>
</evidence>
<evidence type="ECO:0000313" key="3">
    <source>
        <dbReference type="EMBL" id="CUR62147.1"/>
    </source>
</evidence>
<dbReference type="InterPro" id="IPR005648">
    <property type="entry name" value="FlgD"/>
</dbReference>
<organism evidence="3">
    <name type="scientific">metagenome</name>
    <dbReference type="NCBI Taxonomy" id="256318"/>
    <lineage>
        <taxon>unclassified sequences</taxon>
        <taxon>metagenomes</taxon>
    </lineage>
</organism>
<proteinExistence type="predicted"/>
<accession>A0A2P2CJL5</accession>
<dbReference type="GO" id="GO:0044781">
    <property type="term" value="P:bacterial-type flagellum organization"/>
    <property type="evidence" value="ECO:0007669"/>
    <property type="project" value="UniProtKB-KW"/>
</dbReference>
<reference evidence="3" key="1">
    <citation type="submission" date="2015-08" db="EMBL/GenBank/DDBJ databases">
        <authorList>
            <person name="Babu N.S."/>
            <person name="Beckwith C.J."/>
            <person name="Beseler K.G."/>
            <person name="Brison A."/>
            <person name="Carone J.V."/>
            <person name="Caskin T.P."/>
            <person name="Diamond M."/>
            <person name="Durham M.E."/>
            <person name="Foxe J.M."/>
            <person name="Go M."/>
            <person name="Henderson B.A."/>
            <person name="Jones I.B."/>
            <person name="McGettigan J.A."/>
            <person name="Micheletti S.J."/>
            <person name="Nasrallah M.E."/>
            <person name="Ortiz D."/>
            <person name="Piller C.R."/>
            <person name="Privatt S.R."/>
            <person name="Schneider S.L."/>
            <person name="Sharp S."/>
            <person name="Smith T.C."/>
            <person name="Stanton J.D."/>
            <person name="Ullery H.E."/>
            <person name="Wilson R.J."/>
            <person name="Serrano M.G."/>
            <person name="Buck G."/>
            <person name="Lee V."/>
            <person name="Wang Y."/>
            <person name="Carvalho R."/>
            <person name="Voegtly L."/>
            <person name="Shi R."/>
            <person name="Duckworth R."/>
            <person name="Johnson A."/>
            <person name="Loviza R."/>
            <person name="Walstead R."/>
            <person name="Shah Z."/>
            <person name="Kiflezghi M."/>
            <person name="Wade K."/>
            <person name="Ball S.L."/>
            <person name="Bradley K.W."/>
            <person name="Asai D.J."/>
            <person name="Bowman C.A."/>
            <person name="Russell D.A."/>
            <person name="Pope W.H."/>
            <person name="Jacobs-Sera D."/>
            <person name="Hendrix R.W."/>
            <person name="Hatfull G.F."/>
        </authorList>
    </citation>
    <scope>NUCLEOTIDE SEQUENCE</scope>
</reference>